<organism evidence="1 2">
    <name type="scientific">Polarella glacialis</name>
    <name type="common">Dinoflagellate</name>
    <dbReference type="NCBI Taxonomy" id="89957"/>
    <lineage>
        <taxon>Eukaryota</taxon>
        <taxon>Sar</taxon>
        <taxon>Alveolata</taxon>
        <taxon>Dinophyceae</taxon>
        <taxon>Suessiales</taxon>
        <taxon>Suessiaceae</taxon>
        <taxon>Polarella</taxon>
    </lineage>
</organism>
<dbReference type="AlphaFoldDB" id="A0A813ISQ6"/>
<dbReference type="InterPro" id="IPR029063">
    <property type="entry name" value="SAM-dependent_MTases_sf"/>
</dbReference>
<dbReference type="SUPFAM" id="SSF53335">
    <property type="entry name" value="S-adenosyl-L-methionine-dependent methyltransferases"/>
    <property type="match status" value="1"/>
</dbReference>
<dbReference type="Proteomes" id="UP000626109">
    <property type="component" value="Unassembled WGS sequence"/>
</dbReference>
<accession>A0A813ISQ6</accession>
<reference evidence="1" key="1">
    <citation type="submission" date="2021-02" db="EMBL/GenBank/DDBJ databases">
        <authorList>
            <person name="Dougan E. K."/>
            <person name="Rhodes N."/>
            <person name="Thang M."/>
            <person name="Chan C."/>
        </authorList>
    </citation>
    <scope>NUCLEOTIDE SEQUENCE</scope>
</reference>
<evidence type="ECO:0000313" key="2">
    <source>
        <dbReference type="Proteomes" id="UP000626109"/>
    </source>
</evidence>
<name>A0A813ISQ6_POLGL</name>
<dbReference type="EMBL" id="CAJNNW010013577">
    <property type="protein sequence ID" value="CAE8655560.1"/>
    <property type="molecule type" value="Genomic_DNA"/>
</dbReference>
<dbReference type="Gene3D" id="3.40.50.150">
    <property type="entry name" value="Vaccinia Virus protein VP39"/>
    <property type="match status" value="1"/>
</dbReference>
<feature type="non-terminal residue" evidence="1">
    <location>
        <position position="107"/>
    </location>
</feature>
<gene>
    <name evidence="1" type="ORF">PGLA2088_LOCUS11662</name>
</gene>
<protein>
    <submittedName>
        <fullName evidence="1">Uncharacterized protein</fullName>
    </submittedName>
</protein>
<comment type="caution">
    <text evidence="1">The sequence shown here is derived from an EMBL/GenBank/DDBJ whole genome shotgun (WGS) entry which is preliminary data.</text>
</comment>
<evidence type="ECO:0000313" key="1">
    <source>
        <dbReference type="EMBL" id="CAE8655560.1"/>
    </source>
</evidence>
<proteinExistence type="predicted"/>
<sequence>VYSFDVFVHIDLHQMRHTLRCMRAILKPGGCCFVAFANLLAPAGWRRFSRQKRYSVGGFYFVSPDIVRCLLLRAGFEILRVSEVDVDNTYLSRDLLVVARRPLEGGE</sequence>